<keyword evidence="2" id="KW-1185">Reference proteome</keyword>
<organism evidence="1 2">
    <name type="scientific">Mythimna loreyi</name>
    <dbReference type="NCBI Taxonomy" id="667449"/>
    <lineage>
        <taxon>Eukaryota</taxon>
        <taxon>Metazoa</taxon>
        <taxon>Ecdysozoa</taxon>
        <taxon>Arthropoda</taxon>
        <taxon>Hexapoda</taxon>
        <taxon>Insecta</taxon>
        <taxon>Pterygota</taxon>
        <taxon>Neoptera</taxon>
        <taxon>Endopterygota</taxon>
        <taxon>Lepidoptera</taxon>
        <taxon>Glossata</taxon>
        <taxon>Ditrysia</taxon>
        <taxon>Noctuoidea</taxon>
        <taxon>Noctuidae</taxon>
        <taxon>Noctuinae</taxon>
        <taxon>Hadenini</taxon>
        <taxon>Mythimna</taxon>
    </lineage>
</organism>
<sequence length="941" mass="105029">MNLIIWVYLAVTSWPNAFAMYNVAKREIFQPPIGRHLRNNSYFGYSITYDKSEKKLVTSAPNENNYGEVYYCNIEDKSCKPIVRKNQTDMAKHDSWFGATVKAGKDFVMICAPRDSVQKKTKTGGRYDLSRGLCFAYKNNNLTANIRIPENKRQEDSERKEPENDSFGWSIDVASDDSIMVGGPGMHNGVMMYKNISDKLPDFIRQTERTSKFNFGYAIASGFFVNESLSYAVGSTYGYGQVAFYKDLKFMNISNNPLNASKIGSMFGAVLCAATLSGNRTDLLVGAPTYSTKTTYNLGAVYVYLALTNNAVPVFKRKIVGEVSGSMFGSAIVNVGDLDGDEIHEIAIGAPFEKDGHGVVYLYSGADLISELSEQDLKYLQRIEPEQRYELSFGMSLTALEDLDENGCKELAIGSPFKDTVVLLRCVAAVDVKTFTKPPNLKERATSNITDFEFQVCLSVKYPSLPKDIIARVSTTIGMLNGYVKLTGTSNPSQFTYETLLNDKKPEFCKNISFFLPLGGEYDVKPIDYTISSKLLDDPRTREDFNSSRVLLSNRSILKIQDSFWAEECAANNTCVPKLELRSLISFPHNNDTYVVGSSENETISITVYNDGDVAYRACVRVHIIGVNVLTIPSGCAYESLTDRIGVVCKPPEPILTNKTWTIDQIVLQMTQLTNLDKNVSINILLFNHCKDNYSQNNTKIIPVKADPRGITTKGETNIGAIVDITKEEIESNGKKLQHVYTIVNKGLTNWKKLSVEVTLEKQPYIAYDTEIPVTVSHSSSNLHTPCLPVNDESYVCEIESLVTKKDAWIHVPIYIVPVTAGNFIDKQRNGTIKSSITLKFTDHENKVESTTTTIMLVEVAVPIKIIVIAVVVSVCILIILMLILYKIGFLRRKNKEELDKLKTNVNRQSTLRTFMTQPHAPAGDNQPTLVPDQEEQQGIE</sequence>
<gene>
    <name evidence="1" type="ORF">PYW08_004057</name>
</gene>
<accession>A0ACC2QZK0</accession>
<dbReference type="Proteomes" id="UP001231649">
    <property type="component" value="Chromosome 15"/>
</dbReference>
<protein>
    <submittedName>
        <fullName evidence="1">Uncharacterized protein</fullName>
    </submittedName>
</protein>
<comment type="caution">
    <text evidence="1">The sequence shown here is derived from an EMBL/GenBank/DDBJ whole genome shotgun (WGS) entry which is preliminary data.</text>
</comment>
<evidence type="ECO:0000313" key="1">
    <source>
        <dbReference type="EMBL" id="KAJ8725874.1"/>
    </source>
</evidence>
<proteinExistence type="predicted"/>
<name>A0ACC2QZK0_9NEOP</name>
<dbReference type="EMBL" id="CM056791">
    <property type="protein sequence ID" value="KAJ8725874.1"/>
    <property type="molecule type" value="Genomic_DNA"/>
</dbReference>
<evidence type="ECO:0000313" key="2">
    <source>
        <dbReference type="Proteomes" id="UP001231649"/>
    </source>
</evidence>
<reference evidence="1" key="1">
    <citation type="submission" date="2023-03" db="EMBL/GenBank/DDBJ databases">
        <title>Chromosome-level genomes of two armyworms, Mythimna separata and Mythimna loreyi, provide insights into the biosynthesis and reception of sex pheromones.</title>
        <authorList>
            <person name="Zhao H."/>
        </authorList>
    </citation>
    <scope>NUCLEOTIDE SEQUENCE</scope>
    <source>
        <strain evidence="1">BeijingLab</strain>
    </source>
</reference>